<keyword evidence="5 9" id="KW-0408">Iron</keyword>
<keyword evidence="7 9" id="KW-0051">Antiviral defense</keyword>
<comment type="cofactor">
    <cofactor evidence="9">
        <name>Mg(2+)</name>
        <dbReference type="ChEBI" id="CHEBI:18420"/>
    </cofactor>
    <cofactor evidence="9">
        <name>Mn(2+)</name>
        <dbReference type="ChEBI" id="CHEBI:29035"/>
    </cofactor>
    <text evidence="9">Mg(2+) or Mn(2+) required for ssDNA cleavage activity.</text>
</comment>
<evidence type="ECO:0000256" key="1">
    <source>
        <dbReference type="ARBA" id="ARBA00022722"/>
    </source>
</evidence>
<keyword evidence="8 9" id="KW-0464">Manganese</keyword>
<evidence type="ECO:0000256" key="2">
    <source>
        <dbReference type="ARBA" id="ARBA00022723"/>
    </source>
</evidence>
<dbReference type="PANTHER" id="PTHR37168">
    <property type="entry name" value="CRISPR-ASSOCIATED EXONUCLEASE CAS4"/>
    <property type="match status" value="1"/>
</dbReference>
<keyword evidence="4 9" id="KW-0269">Exonuclease</keyword>
<evidence type="ECO:0000256" key="8">
    <source>
        <dbReference type="ARBA" id="ARBA00023211"/>
    </source>
</evidence>
<dbReference type="GO" id="GO:0004527">
    <property type="term" value="F:exonuclease activity"/>
    <property type="evidence" value="ECO:0007669"/>
    <property type="project" value="UniProtKB-KW"/>
</dbReference>
<keyword evidence="6 9" id="KW-0411">Iron-sulfur</keyword>
<dbReference type="InterPro" id="IPR011604">
    <property type="entry name" value="PDDEXK-like_dom_sf"/>
</dbReference>
<comment type="function">
    <text evidence="9">CRISPR (clustered regularly interspaced short palindromic repeat) is an adaptive immune system that provides protection against mobile genetic elements (viruses, transposable elements and conjugative plasmids). CRISPR clusters contain sequences complementary to antecedent mobile elements and target invading nucleic acids. CRISPR clusters are transcribed and processed into CRISPR RNA (crRNA).</text>
</comment>
<accession>A0AAX1TVD5</accession>
<evidence type="ECO:0000313" key="12">
    <source>
        <dbReference type="Proteomes" id="UP000249008"/>
    </source>
</evidence>
<dbReference type="GO" id="GO:0046872">
    <property type="term" value="F:metal ion binding"/>
    <property type="evidence" value="ECO:0007669"/>
    <property type="project" value="UniProtKB-KW"/>
</dbReference>
<dbReference type="GO" id="GO:0051536">
    <property type="term" value="F:iron-sulfur cluster binding"/>
    <property type="evidence" value="ECO:0007669"/>
    <property type="project" value="UniProtKB-KW"/>
</dbReference>
<dbReference type="InterPro" id="IPR013343">
    <property type="entry name" value="CRISPR-assoc_prot_Cas4"/>
</dbReference>
<evidence type="ECO:0000256" key="4">
    <source>
        <dbReference type="ARBA" id="ARBA00022839"/>
    </source>
</evidence>
<evidence type="ECO:0000313" key="11">
    <source>
        <dbReference type="EMBL" id="SQJ02457.1"/>
    </source>
</evidence>
<protein>
    <recommendedName>
        <fullName evidence="9">CRISPR-associated exonuclease Cas4</fullName>
        <ecNumber evidence="9">3.1.12.1</ecNumber>
    </recommendedName>
</protein>
<dbReference type="Gene3D" id="3.90.320.10">
    <property type="match status" value="1"/>
</dbReference>
<name>A0AAX1TVD5_9FUSO</name>
<dbReference type="Pfam" id="PF01930">
    <property type="entry name" value="Cas_Cas4"/>
    <property type="match status" value="1"/>
</dbReference>
<dbReference type="GeneID" id="78455959"/>
<dbReference type="EMBL" id="LS483487">
    <property type="protein sequence ID" value="SQJ02457.1"/>
    <property type="molecule type" value="Genomic_DNA"/>
</dbReference>
<evidence type="ECO:0000256" key="3">
    <source>
        <dbReference type="ARBA" id="ARBA00022801"/>
    </source>
</evidence>
<keyword evidence="3 9" id="KW-0378">Hydrolase</keyword>
<sequence>MPINGTIINYFIHCKRQCYMHYNRINMEDESELVKIGKAMHEEKKTDEITVENIKVDKIKKDYLIEIKKSDADIEAAKMQVLYYLLKLKEKGIDKKGKIEVIEKNKSSKKSYEIELTAENETYIKNIIEEIEKLVEQDELPPVEKNNKCKKCAYYSYCYI</sequence>
<dbReference type="PANTHER" id="PTHR37168:SF2">
    <property type="entry name" value="CRISPR-ASSOCIATED EXONUCLEASE CAS4"/>
    <property type="match status" value="1"/>
</dbReference>
<dbReference type="GO" id="GO:0051607">
    <property type="term" value="P:defense response to virus"/>
    <property type="evidence" value="ECO:0007669"/>
    <property type="project" value="UniProtKB-KW"/>
</dbReference>
<dbReference type="Proteomes" id="UP000249008">
    <property type="component" value="Chromosome 1"/>
</dbReference>
<keyword evidence="1 9" id="KW-0540">Nuclease</keyword>
<feature type="domain" description="DUF83" evidence="10">
    <location>
        <begin position="4"/>
        <end position="160"/>
    </location>
</feature>
<dbReference type="KEGG" id="ful:C4N20_14125"/>
<evidence type="ECO:0000256" key="6">
    <source>
        <dbReference type="ARBA" id="ARBA00023014"/>
    </source>
</evidence>
<dbReference type="InterPro" id="IPR022765">
    <property type="entry name" value="Dna2/Cas4_DUF83"/>
</dbReference>
<comment type="similarity">
    <text evidence="9">Belongs to the CRISPR-associated exonuclease Cas4 family.</text>
</comment>
<evidence type="ECO:0000256" key="5">
    <source>
        <dbReference type="ARBA" id="ARBA00023004"/>
    </source>
</evidence>
<dbReference type="NCBIfam" id="TIGR00372">
    <property type="entry name" value="cas4"/>
    <property type="match status" value="1"/>
</dbReference>
<dbReference type="RefSeq" id="WP_005977425.1">
    <property type="nucleotide sequence ID" value="NZ_CABKNW010000002.1"/>
</dbReference>
<reference evidence="11 12" key="1">
    <citation type="submission" date="2018-06" db="EMBL/GenBank/DDBJ databases">
        <authorList>
            <consortium name="Pathogen Informatics"/>
            <person name="Doyle S."/>
        </authorList>
    </citation>
    <scope>NUCLEOTIDE SEQUENCE [LARGE SCALE GENOMIC DNA]</scope>
    <source>
        <strain evidence="11 12">NCTC12112</strain>
    </source>
</reference>
<evidence type="ECO:0000259" key="10">
    <source>
        <dbReference type="Pfam" id="PF01930"/>
    </source>
</evidence>
<evidence type="ECO:0000256" key="9">
    <source>
        <dbReference type="RuleBase" id="RU365022"/>
    </source>
</evidence>
<keyword evidence="2 9" id="KW-0479">Metal-binding</keyword>
<organism evidence="11 12">
    <name type="scientific">Fusobacterium ulcerans</name>
    <dbReference type="NCBI Taxonomy" id="861"/>
    <lineage>
        <taxon>Bacteria</taxon>
        <taxon>Fusobacteriati</taxon>
        <taxon>Fusobacteriota</taxon>
        <taxon>Fusobacteriia</taxon>
        <taxon>Fusobacteriales</taxon>
        <taxon>Fusobacteriaceae</taxon>
        <taxon>Fusobacterium</taxon>
    </lineage>
</organism>
<evidence type="ECO:0000256" key="7">
    <source>
        <dbReference type="ARBA" id="ARBA00023118"/>
    </source>
</evidence>
<dbReference type="AlphaFoldDB" id="A0AAX1TVD5"/>
<dbReference type="EC" id="3.1.12.1" evidence="9"/>
<proteinExistence type="inferred from homology"/>
<comment type="cofactor">
    <cofactor evidence="9">
        <name>iron-sulfur cluster</name>
        <dbReference type="ChEBI" id="CHEBI:30408"/>
    </cofactor>
</comment>
<gene>
    <name evidence="11" type="ORF">NCTC12112_01396</name>
</gene>